<dbReference type="PDB" id="3WWH">
    <property type="method" value="X-ray"/>
    <property type="resolution" value="1.65 A"/>
    <property type="chains" value="A=1-330"/>
</dbReference>
<feature type="binding site" evidence="3 4">
    <location>
        <position position="247"/>
    </location>
    <ligand>
        <name>pyridoxal 5'-phosphate</name>
        <dbReference type="ChEBI" id="CHEBI:597326"/>
    </ligand>
</feature>
<dbReference type="InterPro" id="IPR043131">
    <property type="entry name" value="BCAT-like_N"/>
</dbReference>
<organism evidence="2">
    <name type="scientific">Arthrobacter sp. KNK168</name>
    <dbReference type="NCBI Taxonomy" id="1042534"/>
    <lineage>
        <taxon>Bacteria</taxon>
        <taxon>Bacillati</taxon>
        <taxon>Actinomycetota</taxon>
        <taxon>Actinomycetes</taxon>
        <taxon>Micrococcales</taxon>
        <taxon>Micrococcaceae</taxon>
        <taxon>Arthrobacter</taxon>
    </lineage>
</organism>
<feature type="binding site" evidence="3 4">
    <location>
        <position position="86"/>
    </location>
    <ligand>
        <name>pyridoxal 5'-phosphate</name>
        <dbReference type="ChEBI" id="CHEBI:597326"/>
    </ligand>
</feature>
<dbReference type="GO" id="GO:0003824">
    <property type="term" value="F:catalytic activity"/>
    <property type="evidence" value="ECO:0007669"/>
    <property type="project" value="InterPro"/>
</dbReference>
<reference evidence="2" key="1">
    <citation type="journal article" date="2012" name="Appl. Microbiol. Biotechnol.">
        <title>A novel transaminase, (R)-amine:pyruvate aminotransferase, from Arthrobacter sp. KNK168 (FERM BP-5228): purification, characterization, and gene cloning.</title>
        <authorList>
            <person name="Iwasaki A."/>
            <person name="Matsumoto K."/>
            <person name="Hasegawa J."/>
            <person name="Yasohara Y."/>
        </authorList>
    </citation>
    <scope>NUCLEOTIDE SEQUENCE</scope>
    <source>
        <strain evidence="2">KNK168</strain>
    </source>
</reference>
<reference evidence="3 4" key="2">
    <citation type="journal article" date="2015" name="Sci. Rep.">
        <title>A new target region for changing the substrate specificity of amine transaminases.</title>
        <authorList>
            <person name="Guan L.J."/>
            <person name="Ohtsuka J."/>
            <person name="Okai M."/>
            <person name="Miyakawa T."/>
            <person name="Mase T."/>
            <person name="Zhi Y."/>
            <person name="Hou F."/>
            <person name="Ito N."/>
            <person name="Iwasaki A."/>
            <person name="Yasohara Y."/>
            <person name="Tanokura M."/>
        </authorList>
    </citation>
    <scope>X-RAY CRYSTALLOGRAPHY (1.65 ANGSTROMS) IN COMPLEX WITH PYRIDOXAL 5'-PHOSPHATE</scope>
    <scope>CYSTEINE SULFENIC ACID (-SOH) AT VAL-152</scope>
    <scope>PYRIDOXAL PHOSPHATE AT LYS-188</scope>
</reference>
<dbReference type="InterPro" id="IPR050571">
    <property type="entry name" value="Class-IV_PLP-Dep_Aminotrnsfr"/>
</dbReference>
<evidence type="ECO:0007829" key="6">
    <source>
        <dbReference type="PDB" id="5FR9"/>
    </source>
</evidence>
<dbReference type="PDBsum" id="3WWH"/>
<dbReference type="GO" id="GO:0046394">
    <property type="term" value="P:carboxylic acid biosynthetic process"/>
    <property type="evidence" value="ECO:0007669"/>
    <property type="project" value="UniProtKB-ARBA"/>
</dbReference>
<evidence type="ECO:0007829" key="5">
    <source>
        <dbReference type="PDB" id="3WWJ"/>
    </source>
</evidence>
<proteinExistence type="evidence at protein level"/>
<feature type="modified residue" description="Cysteine sulfenic acid (-SOH)" evidence="5">
    <location>
        <position position="152"/>
    </location>
</feature>
<dbReference type="AlphaFoldDB" id="F7J696"/>
<dbReference type="PANTHER" id="PTHR42743:SF11">
    <property type="entry name" value="AMINODEOXYCHORISMATE LYASE"/>
    <property type="match status" value="1"/>
</dbReference>
<dbReference type="SUPFAM" id="SSF56752">
    <property type="entry name" value="D-aminoacid aminotransferase-like PLP-dependent enzymes"/>
    <property type="match status" value="1"/>
</dbReference>
<evidence type="ECO:0007829" key="3">
    <source>
        <dbReference type="PDB" id="3WWH"/>
    </source>
</evidence>
<dbReference type="PDBsum" id="3WWJ"/>
<dbReference type="Gene3D" id="3.30.470.10">
    <property type="match status" value="1"/>
</dbReference>
<dbReference type="PDB" id="3WWI">
    <property type="method" value="X-ray"/>
    <property type="resolution" value="2.27 A"/>
    <property type="chains" value="A/B/C/D/E/F/G/H/I/J/K/L=1-330"/>
</dbReference>
<dbReference type="PANTHER" id="PTHR42743">
    <property type="entry name" value="AMINO-ACID AMINOTRANSFERASE"/>
    <property type="match status" value="1"/>
</dbReference>
<dbReference type="EvolutionaryTrace" id="F7J696"/>
<dbReference type="InterPro" id="IPR043132">
    <property type="entry name" value="BCAT-like_C"/>
</dbReference>
<evidence type="ECO:0000256" key="1">
    <source>
        <dbReference type="ARBA" id="ARBA00009320"/>
    </source>
</evidence>
<name>F7J696_9MICC</name>
<dbReference type="PDB" id="5FR9">
    <property type="method" value="X-ray"/>
    <property type="resolution" value="2.81 A"/>
    <property type="chains" value="A/B/C/D/E/F/G/H/I/J/K/L=1-330"/>
</dbReference>
<dbReference type="PDBsum" id="5FR9"/>
<dbReference type="EMBL" id="AB638718">
    <property type="protein sequence ID" value="BAK39753.1"/>
    <property type="molecule type" value="Genomic_DNA"/>
</dbReference>
<evidence type="ECO:0007829" key="4">
    <source>
        <dbReference type="PDB" id="3WWI"/>
    </source>
</evidence>
<dbReference type="Pfam" id="PF01063">
    <property type="entry name" value="Aminotran_4"/>
    <property type="match status" value="1"/>
</dbReference>
<dbReference type="PDBsum" id="3WWI"/>
<reference evidence="6" key="3">
    <citation type="journal article" date="2016" name="Angew. Chem. Int. Ed.">
        <title>Catalytic Promiscuity of Transaminases: Preparation of Enantioenriched beta-Fluoroamines by Formal Tandem Hydrodefluorination/Deamination.</title>
        <authorList>
            <person name="Cuetos A."/>
            <person name="Garcia-Ramos M."/>
            <person name="Fischereder E.M."/>
            <person name="Diaz-Rodriguez A."/>
            <person name="Grogan G."/>
            <person name="Gotor V."/>
            <person name="Kroutil W."/>
            <person name="Lavandera I."/>
        </authorList>
    </citation>
    <scope>X-RAY CRYSTALLOGRAPHY (2.81 ANGSTROMS)</scope>
</reference>
<keyword evidence="3 4" id="KW-0002">3D-structure</keyword>
<feature type="binding site" evidence="3 4">
    <location>
        <position position="283"/>
    </location>
    <ligand>
        <name>pyridoxal 5'-phosphate</name>
        <dbReference type="ChEBI" id="CHEBI:597326"/>
    </ligand>
</feature>
<comment type="similarity">
    <text evidence="1">Belongs to the class-IV pyridoxal-phosphate-dependent aminotransferase family.</text>
</comment>
<dbReference type="InterPro" id="IPR001544">
    <property type="entry name" value="Aminotrans_IV"/>
</dbReference>
<gene>
    <name evidence="2" type="primary">TAS</name>
</gene>
<feature type="binding site" evidence="3 4">
    <location>
        <position position="246"/>
    </location>
    <ligand>
        <name>pyridoxal 5'-phosphate</name>
        <dbReference type="ChEBI" id="CHEBI:597326"/>
    </ligand>
</feature>
<protein>
    <submittedName>
        <fullName evidence="2">(R)-amine transaminase</fullName>
    </submittedName>
</protein>
<sequence>MAFSADTSEIVYTHDTGLDYITYSDYELDPANPLAGGAAWIEGAFVPPSEARISIFDQGYLHSDVTYTVFHVWNGNAFRLDDHIERLFSNAESMRIIPPLTQDEVKEIALELVAKTELREAFVSVSITRGYSSTPGERDITKHRPQVYMYAVPYQWIVPFDRIRDGVHAMVAQSVRRTPRSSIDPQVKNFQWGDLIRAVQETHDRGFEAPLLLDGDGLLAEGSGFNVVVIKDGVVRSPGRAALPGITRKTVLEIAESLGHEAILADITLAELLDADEVLGCTTAGGVWPFVSVDGNPISDGVPGPITQSIIRRYWELNVESSSLLTPVQY</sequence>
<dbReference type="InterPro" id="IPR036038">
    <property type="entry name" value="Aminotransferase-like"/>
</dbReference>
<evidence type="ECO:0000313" key="2">
    <source>
        <dbReference type="EMBL" id="BAK39753.1"/>
    </source>
</evidence>
<dbReference type="PDB" id="3WWJ">
    <property type="method" value="X-ray"/>
    <property type="resolution" value="2.20 A"/>
    <property type="chains" value="A/B/C/D/E/F/G/H/I/J/K/L=1-330"/>
</dbReference>
<dbReference type="SMR" id="F7J696"/>
<accession>F7J696</accession>
<feature type="modified residue" description="N6-(pyridoxal phosphate)lysine (covalent)" evidence="3">
    <location>
        <position position="188"/>
    </location>
</feature>
<dbReference type="Gene3D" id="3.20.10.10">
    <property type="entry name" value="D-amino Acid Aminotransferase, subunit A, domain 2"/>
    <property type="match status" value="1"/>
</dbReference>